<keyword evidence="2" id="KW-1185">Reference proteome</keyword>
<comment type="caution">
    <text evidence="1">The sequence shown here is derived from an EMBL/GenBank/DDBJ whole genome shotgun (WGS) entry which is preliminary data.</text>
</comment>
<reference evidence="1 2" key="1">
    <citation type="submission" date="2015-07" db="EMBL/GenBank/DDBJ databases">
        <authorList>
            <person name="Noorani M."/>
        </authorList>
    </citation>
    <scope>NUCLEOTIDE SEQUENCE [LARGE SCALE GENOMIC DNA]</scope>
    <source>
        <strain evidence="1 2">NRRL B-24567</strain>
    </source>
</reference>
<dbReference type="Gene3D" id="3.40.630.30">
    <property type="match status" value="1"/>
</dbReference>
<proteinExistence type="predicted"/>
<protein>
    <recommendedName>
        <fullName evidence="3">Acetyltransferase</fullName>
    </recommendedName>
</protein>
<evidence type="ECO:0000313" key="2">
    <source>
        <dbReference type="Proteomes" id="UP000037773"/>
    </source>
</evidence>
<sequence>MACRMGDLRVEAVDGDAVRERVARGCRLENAYAGDVLVDCSTVRPPQGEDAVTTVIARVLPGRRRKGQGTALRAPGLGHARAAGAGAVGTVVPAADEDGVRFAHARGFDEIERYVLPGESEL</sequence>
<dbReference type="Proteomes" id="UP000037773">
    <property type="component" value="Unassembled WGS sequence"/>
</dbReference>
<dbReference type="EMBL" id="LGCN01000177">
    <property type="protein sequence ID" value="KOT38540.1"/>
    <property type="molecule type" value="Genomic_DNA"/>
</dbReference>
<name>A0A0M8QJJ9_9ACTN</name>
<dbReference type="PATRIC" id="fig|36816.3.peg.3391"/>
<dbReference type="OrthoDB" id="3376052at2"/>
<dbReference type="SUPFAM" id="SSF55729">
    <property type="entry name" value="Acyl-CoA N-acyltransferases (Nat)"/>
    <property type="match status" value="1"/>
</dbReference>
<dbReference type="AlphaFoldDB" id="A0A0M8QJJ9"/>
<organism evidence="1 2">
    <name type="scientific">Streptomyces caelestis</name>
    <dbReference type="NCBI Taxonomy" id="36816"/>
    <lineage>
        <taxon>Bacteria</taxon>
        <taxon>Bacillati</taxon>
        <taxon>Actinomycetota</taxon>
        <taxon>Actinomycetes</taxon>
        <taxon>Kitasatosporales</taxon>
        <taxon>Streptomycetaceae</taxon>
        <taxon>Streptomyces</taxon>
    </lineage>
</organism>
<gene>
    <name evidence="1" type="ORF">ADK41_15660</name>
</gene>
<evidence type="ECO:0008006" key="3">
    <source>
        <dbReference type="Google" id="ProtNLM"/>
    </source>
</evidence>
<dbReference type="InterPro" id="IPR016181">
    <property type="entry name" value="Acyl_CoA_acyltransferase"/>
</dbReference>
<accession>A0A0M8QJJ9</accession>
<evidence type="ECO:0000313" key="1">
    <source>
        <dbReference type="EMBL" id="KOT38540.1"/>
    </source>
</evidence>